<evidence type="ECO:0000313" key="2">
    <source>
        <dbReference type="EMBL" id="RAW15341.1"/>
    </source>
</evidence>
<gene>
    <name evidence="2" type="ORF">DPM12_08790</name>
</gene>
<evidence type="ECO:0000256" key="1">
    <source>
        <dbReference type="SAM" id="MobiDB-lite"/>
    </source>
</evidence>
<keyword evidence="3" id="KW-1185">Reference proteome</keyword>
<dbReference type="AlphaFoldDB" id="A0A329QTH8"/>
<accession>A0A329QTH8</accession>
<sequence length="177" mass="18907">MTAVMTAMVFTGCGSGDSTDDWSPQVEASPSDEAQPDSPQEPSDTDSSESESGGPEAEDQTFAECMRDHGIDMSDPDPQTGIPELDPSVDPDNPTVRDAMDECEHLMEGGGRAAPDDQDMAAYLEFAQCMRENGLPDFPDPQPGSDGVFGDADVDRSDPAFQQAAEACQHLLDESRE</sequence>
<proteinExistence type="predicted"/>
<organism evidence="2 3">
    <name type="scientific">Phytoactinopolyspora halophila</name>
    <dbReference type="NCBI Taxonomy" id="1981511"/>
    <lineage>
        <taxon>Bacteria</taxon>
        <taxon>Bacillati</taxon>
        <taxon>Actinomycetota</taxon>
        <taxon>Actinomycetes</taxon>
        <taxon>Jiangellales</taxon>
        <taxon>Jiangellaceae</taxon>
        <taxon>Phytoactinopolyspora</taxon>
    </lineage>
</organism>
<reference evidence="2 3" key="1">
    <citation type="submission" date="2018-06" db="EMBL/GenBank/DDBJ databases">
        <title>Phytoactinopolyspora halophila sp. nov., a novel halophilic actinomycete isolated from a saline soil in China.</title>
        <authorList>
            <person name="Tang S.-K."/>
        </authorList>
    </citation>
    <scope>NUCLEOTIDE SEQUENCE [LARGE SCALE GENOMIC DNA]</scope>
    <source>
        <strain evidence="2 3">YIM 96934</strain>
    </source>
</reference>
<feature type="region of interest" description="Disordered" evidence="1">
    <location>
        <begin position="1"/>
        <end position="97"/>
    </location>
</feature>
<protein>
    <submittedName>
        <fullName evidence="2">Uncharacterized protein</fullName>
    </submittedName>
</protein>
<dbReference type="EMBL" id="QMIG01000006">
    <property type="protein sequence ID" value="RAW15341.1"/>
    <property type="molecule type" value="Genomic_DNA"/>
</dbReference>
<dbReference type="Proteomes" id="UP000250462">
    <property type="component" value="Unassembled WGS sequence"/>
</dbReference>
<evidence type="ECO:0000313" key="3">
    <source>
        <dbReference type="Proteomes" id="UP000250462"/>
    </source>
</evidence>
<name>A0A329QTH8_9ACTN</name>
<feature type="region of interest" description="Disordered" evidence="1">
    <location>
        <begin position="132"/>
        <end position="155"/>
    </location>
</feature>
<comment type="caution">
    <text evidence="2">The sequence shown here is derived from an EMBL/GenBank/DDBJ whole genome shotgun (WGS) entry which is preliminary data.</text>
</comment>